<name>A0AAE0ZW34_9GAST</name>
<evidence type="ECO:0000256" key="1">
    <source>
        <dbReference type="SAM" id="MobiDB-lite"/>
    </source>
</evidence>
<dbReference type="Proteomes" id="UP001283361">
    <property type="component" value="Unassembled WGS sequence"/>
</dbReference>
<comment type="caution">
    <text evidence="2">The sequence shown here is derived from an EMBL/GenBank/DDBJ whole genome shotgun (WGS) entry which is preliminary data.</text>
</comment>
<feature type="region of interest" description="Disordered" evidence="1">
    <location>
        <begin position="1"/>
        <end position="34"/>
    </location>
</feature>
<sequence>MWLTSGQGSRSEAQGLEFHTRAAEQRGRKIKEYSGKEYHSLRNDLLKSSRPLVQELKPCPPTEMVATRKMVSGDMFNASTIDLTLETLCRFKERKHQTLLHNSRLETDETPLEPCISCSLVSQRKREHRIPTITHLTLVKMATPLDPIILYYKQSAVLEARYHLSE</sequence>
<evidence type="ECO:0000313" key="2">
    <source>
        <dbReference type="EMBL" id="KAK3776753.1"/>
    </source>
</evidence>
<feature type="compositionally biased region" description="Polar residues" evidence="1">
    <location>
        <begin position="1"/>
        <end position="12"/>
    </location>
</feature>
<feature type="compositionally biased region" description="Basic and acidic residues" evidence="1">
    <location>
        <begin position="18"/>
        <end position="34"/>
    </location>
</feature>
<protein>
    <submittedName>
        <fullName evidence="2">Uncharacterized protein</fullName>
    </submittedName>
</protein>
<keyword evidence="3" id="KW-1185">Reference proteome</keyword>
<gene>
    <name evidence="2" type="ORF">RRG08_058503</name>
</gene>
<organism evidence="2 3">
    <name type="scientific">Elysia crispata</name>
    <name type="common">lettuce slug</name>
    <dbReference type="NCBI Taxonomy" id="231223"/>
    <lineage>
        <taxon>Eukaryota</taxon>
        <taxon>Metazoa</taxon>
        <taxon>Spiralia</taxon>
        <taxon>Lophotrochozoa</taxon>
        <taxon>Mollusca</taxon>
        <taxon>Gastropoda</taxon>
        <taxon>Heterobranchia</taxon>
        <taxon>Euthyneura</taxon>
        <taxon>Panpulmonata</taxon>
        <taxon>Sacoglossa</taxon>
        <taxon>Placobranchoidea</taxon>
        <taxon>Plakobranchidae</taxon>
        <taxon>Elysia</taxon>
    </lineage>
</organism>
<proteinExistence type="predicted"/>
<dbReference type="AlphaFoldDB" id="A0AAE0ZW34"/>
<accession>A0AAE0ZW34</accession>
<dbReference type="EMBL" id="JAWDGP010003176">
    <property type="protein sequence ID" value="KAK3776753.1"/>
    <property type="molecule type" value="Genomic_DNA"/>
</dbReference>
<evidence type="ECO:0000313" key="3">
    <source>
        <dbReference type="Proteomes" id="UP001283361"/>
    </source>
</evidence>
<reference evidence="2" key="1">
    <citation type="journal article" date="2023" name="G3 (Bethesda)">
        <title>A reference genome for the long-term kleptoplast-retaining sea slug Elysia crispata morphotype clarki.</title>
        <authorList>
            <person name="Eastman K.E."/>
            <person name="Pendleton A.L."/>
            <person name="Shaikh M.A."/>
            <person name="Suttiyut T."/>
            <person name="Ogas R."/>
            <person name="Tomko P."/>
            <person name="Gavelis G."/>
            <person name="Widhalm J.R."/>
            <person name="Wisecaver J.H."/>
        </authorList>
    </citation>
    <scope>NUCLEOTIDE SEQUENCE</scope>
    <source>
        <strain evidence="2">ECLA1</strain>
    </source>
</reference>